<organism evidence="8 9">
    <name type="scientific">Brachyspira catarrhinii</name>
    <dbReference type="NCBI Taxonomy" id="2528966"/>
    <lineage>
        <taxon>Bacteria</taxon>
        <taxon>Pseudomonadati</taxon>
        <taxon>Spirochaetota</taxon>
        <taxon>Spirochaetia</taxon>
        <taxon>Brachyspirales</taxon>
        <taxon>Brachyspiraceae</taxon>
        <taxon>Brachyspira</taxon>
    </lineage>
</organism>
<dbReference type="GO" id="GO:0032259">
    <property type="term" value="P:methylation"/>
    <property type="evidence" value="ECO:0007669"/>
    <property type="project" value="UniProtKB-KW"/>
</dbReference>
<dbReference type="EC" id="2.1.1.72" evidence="2 7"/>
<accession>A0ABY2TQK2</accession>
<evidence type="ECO:0000313" key="9">
    <source>
        <dbReference type="Proteomes" id="UP000310168"/>
    </source>
</evidence>
<evidence type="ECO:0000256" key="5">
    <source>
        <dbReference type="ARBA" id="ARBA00022691"/>
    </source>
</evidence>
<dbReference type="Pfam" id="PF02086">
    <property type="entry name" value="MethyltransfD12"/>
    <property type="match status" value="2"/>
</dbReference>
<evidence type="ECO:0000256" key="1">
    <source>
        <dbReference type="ARBA" id="ARBA00006594"/>
    </source>
</evidence>
<comment type="catalytic activity">
    <reaction evidence="6 7">
        <text>a 2'-deoxyadenosine in DNA + S-adenosyl-L-methionine = an N(6)-methyl-2'-deoxyadenosine in DNA + S-adenosyl-L-homocysteine + H(+)</text>
        <dbReference type="Rhea" id="RHEA:15197"/>
        <dbReference type="Rhea" id="RHEA-COMP:12418"/>
        <dbReference type="Rhea" id="RHEA-COMP:12419"/>
        <dbReference type="ChEBI" id="CHEBI:15378"/>
        <dbReference type="ChEBI" id="CHEBI:57856"/>
        <dbReference type="ChEBI" id="CHEBI:59789"/>
        <dbReference type="ChEBI" id="CHEBI:90615"/>
        <dbReference type="ChEBI" id="CHEBI:90616"/>
        <dbReference type="EC" id="2.1.1.72"/>
    </reaction>
</comment>
<comment type="caution">
    <text evidence="8">The sequence shown here is derived from an EMBL/GenBank/DDBJ whole genome shotgun (WGS) entry which is preliminary data.</text>
</comment>
<evidence type="ECO:0000256" key="7">
    <source>
        <dbReference type="RuleBase" id="RU361257"/>
    </source>
</evidence>
<protein>
    <recommendedName>
        <fullName evidence="2 7">Site-specific DNA-methyltransferase (adenine-specific)</fullName>
        <ecNumber evidence="2 7">2.1.1.72</ecNumber>
    </recommendedName>
</protein>
<dbReference type="InterPro" id="IPR002052">
    <property type="entry name" value="DNA_methylase_N6_adenine_CS"/>
</dbReference>
<evidence type="ECO:0000256" key="3">
    <source>
        <dbReference type="ARBA" id="ARBA00022603"/>
    </source>
</evidence>
<dbReference type="NCBIfam" id="TIGR00571">
    <property type="entry name" value="dam"/>
    <property type="match status" value="1"/>
</dbReference>
<evidence type="ECO:0000256" key="6">
    <source>
        <dbReference type="ARBA" id="ARBA00047942"/>
    </source>
</evidence>
<dbReference type="PROSITE" id="PS00092">
    <property type="entry name" value="N6_MTASE"/>
    <property type="match status" value="2"/>
</dbReference>
<dbReference type="PANTHER" id="PTHR30481">
    <property type="entry name" value="DNA ADENINE METHYLASE"/>
    <property type="match status" value="1"/>
</dbReference>
<dbReference type="InterPro" id="IPR012327">
    <property type="entry name" value="MeTrfase_D12"/>
</dbReference>
<reference evidence="8 9" key="1">
    <citation type="journal article" date="2019" name="Anaerobe">
        <title>Brachyspira catarrhinii sp. nov., an anaerobic intestinal spirochaete isolated from vervet monkeys may have been misidentified as Brachyspira aalborgi in previous studies.</title>
        <authorList>
            <person name="Phillips N.D."/>
            <person name="La T."/>
            <person name="Hampson D.J."/>
        </authorList>
    </citation>
    <scope>NUCLEOTIDE SEQUENCE [LARGE SCALE GENOMIC DNA]</scope>
    <source>
        <strain evidence="8 9">Z12</strain>
    </source>
</reference>
<dbReference type="PANTHER" id="PTHR30481:SF3">
    <property type="entry name" value="DNA ADENINE METHYLASE"/>
    <property type="match status" value="1"/>
</dbReference>
<gene>
    <name evidence="8" type="ORF">EZH24_08295</name>
</gene>
<dbReference type="InterPro" id="IPR029063">
    <property type="entry name" value="SAM-dependent_MTases_sf"/>
</dbReference>
<evidence type="ECO:0000313" key="8">
    <source>
        <dbReference type="EMBL" id="TKZ33894.1"/>
    </source>
</evidence>
<dbReference type="SUPFAM" id="SSF53335">
    <property type="entry name" value="S-adenosyl-L-methionine-dependent methyltransferases"/>
    <property type="match status" value="2"/>
</dbReference>
<dbReference type="PRINTS" id="PR00505">
    <property type="entry name" value="D12N6MTFRASE"/>
</dbReference>
<dbReference type="RefSeq" id="WP_137998684.1">
    <property type="nucleotide sequence ID" value="NZ_SJDU01000218.1"/>
</dbReference>
<dbReference type="Gene3D" id="1.10.1020.10">
    <property type="entry name" value="Adenine-specific Methyltransferase, Domain 2"/>
    <property type="match status" value="1"/>
</dbReference>
<keyword evidence="9" id="KW-1185">Reference proteome</keyword>
<evidence type="ECO:0000256" key="2">
    <source>
        <dbReference type="ARBA" id="ARBA00011900"/>
    </source>
</evidence>
<keyword evidence="5 7" id="KW-0949">S-adenosyl-L-methionine</keyword>
<keyword evidence="3 7" id="KW-0489">Methyltransferase</keyword>
<keyword evidence="4 7" id="KW-0808">Transferase</keyword>
<proteinExistence type="inferred from homology"/>
<dbReference type="EMBL" id="SJDU01000218">
    <property type="protein sequence ID" value="TKZ33894.1"/>
    <property type="molecule type" value="Genomic_DNA"/>
</dbReference>
<comment type="similarity">
    <text evidence="1 7">Belongs to the N(4)/N(6)-methyltransferase family.</text>
</comment>
<dbReference type="Proteomes" id="UP000310168">
    <property type="component" value="Unassembled WGS sequence"/>
</dbReference>
<name>A0ABY2TQK2_9SPIR</name>
<dbReference type="InterPro" id="IPR023095">
    <property type="entry name" value="Ade_MeTrfase_dom_2"/>
</dbReference>
<dbReference type="Gene3D" id="3.40.50.150">
    <property type="entry name" value="Vaccinia Virus protein VP39"/>
    <property type="match status" value="2"/>
</dbReference>
<evidence type="ECO:0000256" key="4">
    <source>
        <dbReference type="ARBA" id="ARBA00022679"/>
    </source>
</evidence>
<dbReference type="GO" id="GO:0009007">
    <property type="term" value="F:site-specific DNA-methyltransferase (adenine-specific) activity"/>
    <property type="evidence" value="ECO:0007669"/>
    <property type="project" value="UniProtKB-EC"/>
</dbReference>
<sequence>MIDYNTTYINNRRYLGNKYNLLGFIKHVVDTECDNIKIVADIFSGTGVVASAFSDKQLITNDNLYSNYICHVAWFSPKRYSYKKIVKYIKEYNSIIVKDDNYVSNNFSDTFFSKENCKKIGYIRENIEELYNAKKINFKERAILITSLLYAMDKIANTCGHYDAYIKNNKSYLEKKLELYVPIKINNLNINNVCYNMDSNELVKSIEADLVYIDPPYNSRQYCDTYHFLENIARWDKPEVKGIAKKMNRNNIKSLYCTNSATEVFEELISNIKSKYILLSYNNTSTKGDCRSNAKISDNDIIRILKNKGKVKVFSEDHKLFNAGKSNIKDNKERLFLCECYDINEMVQSPINYTGGKFRLLPQILPYIPEKINTFVDLFCGGCEVGINVNSKNVIFNDINSKLINLYRTLKKLNKKDTFSIIESIINKYYLSLTKDKGYQFYNCNSIDGLASYNKNKFENLKNDFNSLKNYDNNYYIMLFVLIVYSFNNQIRFNNSNEYNMPVGKRDFNKNIVKKLDLFIDKIKNKNTIFMSNDFRNFDLYMIEKEDFLYMDPPYLLGRASYNENNSWTKKDENDLLDFINIVNNKKIKFALSNVISNKSIKNNILINWIEKYNYKLIKLNYSYSNSNYQRKEKNSITEEVLIINY</sequence>